<keyword evidence="4" id="KW-1185">Reference proteome</keyword>
<dbReference type="InterPro" id="IPR001279">
    <property type="entry name" value="Metallo-B-lactamas"/>
</dbReference>
<evidence type="ECO:0000259" key="2">
    <source>
        <dbReference type="Pfam" id="PF07521"/>
    </source>
</evidence>
<reference evidence="3 4" key="1">
    <citation type="submission" date="2021-11" db="EMBL/GenBank/DDBJ databases">
        <title>Whole genome of Geoglobus acetivorans.</title>
        <authorList>
            <person name="Liu D."/>
        </authorList>
    </citation>
    <scope>NUCLEOTIDE SEQUENCE [LARGE SCALE GENOMIC DNA]</scope>
    <source>
        <strain evidence="3 4">SBH6</strain>
    </source>
</reference>
<dbReference type="PANTHER" id="PTHR43694:SF1">
    <property type="entry name" value="RIBONUCLEASE J"/>
    <property type="match status" value="1"/>
</dbReference>
<feature type="domain" description="Metallo-beta-lactamase" evidence="1">
    <location>
        <begin position="82"/>
        <end position="233"/>
    </location>
</feature>
<name>A0ABZ3H151_GEOAI</name>
<dbReference type="Pfam" id="PF00753">
    <property type="entry name" value="Lactamase_B"/>
    <property type="match status" value="1"/>
</dbReference>
<organism evidence="3 4">
    <name type="scientific">Geoglobus acetivorans</name>
    <dbReference type="NCBI Taxonomy" id="565033"/>
    <lineage>
        <taxon>Archaea</taxon>
        <taxon>Methanobacteriati</taxon>
        <taxon>Methanobacteriota</taxon>
        <taxon>Archaeoglobi</taxon>
        <taxon>Archaeoglobales</taxon>
        <taxon>Archaeoglobaceae</taxon>
        <taxon>Geoglobus</taxon>
    </lineage>
</organism>
<dbReference type="Gene3D" id="3.60.15.10">
    <property type="entry name" value="Ribonuclease Z/Hydroxyacylglutathione hydrolase-like"/>
    <property type="match status" value="2"/>
</dbReference>
<dbReference type="InterPro" id="IPR011108">
    <property type="entry name" value="RMMBL"/>
</dbReference>
<dbReference type="InterPro" id="IPR036866">
    <property type="entry name" value="RibonucZ/Hydroxyglut_hydro"/>
</dbReference>
<gene>
    <name evidence="3" type="ORF">LPQ35_07035</name>
</gene>
<dbReference type="PANTHER" id="PTHR43694">
    <property type="entry name" value="RIBONUCLEASE J"/>
    <property type="match status" value="1"/>
</dbReference>
<accession>A0ABZ3H151</accession>
<evidence type="ECO:0000259" key="1">
    <source>
        <dbReference type="Pfam" id="PF00753"/>
    </source>
</evidence>
<evidence type="ECO:0000313" key="3">
    <source>
        <dbReference type="EMBL" id="XAT63009.1"/>
    </source>
</evidence>
<proteinExistence type="predicted"/>
<feature type="domain" description="Zn-dependent metallo-hydrolase RNA specificity" evidence="2">
    <location>
        <begin position="453"/>
        <end position="481"/>
    </location>
</feature>
<dbReference type="EMBL" id="CP087714">
    <property type="protein sequence ID" value="XAT63009.1"/>
    <property type="molecule type" value="Genomic_DNA"/>
</dbReference>
<sequence>MKITVYDGATTIGGNKIYVEEDGRGVFLDFGMNFAKYSQYFQEFLTERSGRGIHDLIHLDLIPKINVYRKDLIPSDLDTSSYPKLNVGAVLLSHAHMDHCGNIGLLSENIAIVSSPISVAILKALRDSSQAKIGSEIAYFSPRAPQENGRYLKSKSGNYVGRKFVCTSEFSDDLMEFVSSRPGTKGIVDGEVTHISDTALPFEVRAFEVDHSIYGANAYIIYGDVAVSYTGDLRLHGRNAAKTREFVKNSRDARVLITEGTRTSRDDENESEKTVFENCLRAVEESKGIVIADFSPRNFERLETFLKIARKTGRELVVTAKDAYMLHAIECADGVCRLEDARIYYEIKDRSRAKWETETIMKRWGEKFVDPAEISKNPENYILCFSFHDMKHLLDIKPDGGAYIYSSSEAFSEEQEFDFLRLYNWLREFNLRVYGFRMVLKDGKLAPEFIKGYHASGHASKEDLRWIIEQIDPDVIIPVHTTNHEWFAENFESVVVFRDGGRVGV</sequence>
<dbReference type="Proteomes" id="UP001492541">
    <property type="component" value="Chromosome"/>
</dbReference>
<protein>
    <submittedName>
        <fullName evidence="3">Ribonuclease J</fullName>
    </submittedName>
</protein>
<dbReference type="GeneID" id="90449430"/>
<dbReference type="RefSeq" id="WP_193808167.1">
    <property type="nucleotide sequence ID" value="NZ_CP087714.1"/>
</dbReference>
<dbReference type="SUPFAM" id="SSF56281">
    <property type="entry name" value="Metallo-hydrolase/oxidoreductase"/>
    <property type="match status" value="1"/>
</dbReference>
<dbReference type="Pfam" id="PF07521">
    <property type="entry name" value="RMMBL"/>
    <property type="match status" value="1"/>
</dbReference>
<evidence type="ECO:0000313" key="4">
    <source>
        <dbReference type="Proteomes" id="UP001492541"/>
    </source>
</evidence>